<keyword evidence="2" id="KW-1185">Reference proteome</keyword>
<dbReference type="AlphaFoldDB" id="A0A7G7G5Z5"/>
<proteinExistence type="predicted"/>
<dbReference type="InterPro" id="IPR025366">
    <property type="entry name" value="DUF4270"/>
</dbReference>
<dbReference type="RefSeq" id="WP_185273357.1">
    <property type="nucleotide sequence ID" value="NZ_CP055156.1"/>
</dbReference>
<protein>
    <submittedName>
        <fullName evidence="1">DUF4270 family protein</fullName>
    </submittedName>
</protein>
<dbReference type="KEGG" id="aswu:HUW51_07495"/>
<name>A0A7G7G5Z5_9BACT</name>
<gene>
    <name evidence="1" type="ORF">HUW51_07495</name>
</gene>
<reference evidence="1 2" key="1">
    <citation type="journal article" date="2018" name="Int. J. Syst. Evol. Microbiol.">
        <title>Adhaeribacter swui sp. nov., isolated from wet mud.</title>
        <authorList>
            <person name="Kim D.U."/>
            <person name="Kim K.W."/>
            <person name="Kang M.S."/>
            <person name="Kim J.Y."/>
            <person name="Jang J.H."/>
            <person name="Kim M.K."/>
        </authorList>
    </citation>
    <scope>NUCLEOTIDE SEQUENCE [LARGE SCALE GENOMIC DNA]</scope>
    <source>
        <strain evidence="1 2">KCTC 52873</strain>
    </source>
</reference>
<sequence>MNWLIKRPTLLVLSLISLFSCDDSNDLGTTYDGKPIEAAFTDSVSITASTVLANDSIIGYQRGNFLAGSISTEKFGTTVAQSYLTIRPTAGSITANSSLDSVVLMLDYNDYYGDTTQNYTLEVRELATLFRADATYYTNNNNNIEALPNLLGSATFVPKPKSTNSKTASSGTVTKTSIPVRVTLDNELGQRIMSLPTATLSNAAEFAKTFKGIVLSPGANTKLALGFAPDADSTYLRIYYTSPDNKKQKYDLDINGTYDRLNQINHDLTGSALASLTKSGDALPATATGGEAYLQESTGIVTKITFPYLAQFREKLNEIDVAVNRAELIIPVKEVPFYLPSPAAYLVETNATNRILKSNRLPRVIVEDPLETISRGDNAVQAAAIRYNKDKKAYIINITKYVQDVIYNKPSVYGGNMSTSLLLVPTSRTGTLNVNGSTVQEATGLYSSILQTSGANGMKLRLYFSKTN</sequence>
<dbReference type="PROSITE" id="PS51257">
    <property type="entry name" value="PROKAR_LIPOPROTEIN"/>
    <property type="match status" value="1"/>
</dbReference>
<accession>A0A7G7G5Z5</accession>
<dbReference type="Pfam" id="PF14092">
    <property type="entry name" value="DUF4270"/>
    <property type="match status" value="1"/>
</dbReference>
<dbReference type="EMBL" id="CP055156">
    <property type="protein sequence ID" value="QNF32579.1"/>
    <property type="molecule type" value="Genomic_DNA"/>
</dbReference>
<dbReference type="Proteomes" id="UP000515237">
    <property type="component" value="Chromosome"/>
</dbReference>
<evidence type="ECO:0000313" key="2">
    <source>
        <dbReference type="Proteomes" id="UP000515237"/>
    </source>
</evidence>
<organism evidence="1 2">
    <name type="scientific">Adhaeribacter swui</name>
    <dbReference type="NCBI Taxonomy" id="2086471"/>
    <lineage>
        <taxon>Bacteria</taxon>
        <taxon>Pseudomonadati</taxon>
        <taxon>Bacteroidota</taxon>
        <taxon>Cytophagia</taxon>
        <taxon>Cytophagales</taxon>
        <taxon>Hymenobacteraceae</taxon>
        <taxon>Adhaeribacter</taxon>
    </lineage>
</organism>
<evidence type="ECO:0000313" key="1">
    <source>
        <dbReference type="EMBL" id="QNF32579.1"/>
    </source>
</evidence>